<evidence type="ECO:0008006" key="3">
    <source>
        <dbReference type="Google" id="ProtNLM"/>
    </source>
</evidence>
<protein>
    <recommendedName>
        <fullName evidence="3">Bacterial Pleckstrin homology domain-containing protein</fullName>
    </recommendedName>
</protein>
<organism evidence="1 2">
    <name type="scientific">Amycolatopsis silviterrae</name>
    <dbReference type="NCBI Taxonomy" id="1656914"/>
    <lineage>
        <taxon>Bacteria</taxon>
        <taxon>Bacillati</taxon>
        <taxon>Actinomycetota</taxon>
        <taxon>Actinomycetes</taxon>
        <taxon>Pseudonocardiales</taxon>
        <taxon>Pseudonocardiaceae</taxon>
        <taxon>Amycolatopsis</taxon>
    </lineage>
</organism>
<gene>
    <name evidence="1" type="ORF">ACFSVL_37195</name>
</gene>
<reference evidence="2" key="1">
    <citation type="journal article" date="2019" name="Int. J. Syst. Evol. Microbiol.">
        <title>The Global Catalogue of Microorganisms (GCM) 10K type strain sequencing project: providing services to taxonomists for standard genome sequencing and annotation.</title>
        <authorList>
            <consortium name="The Broad Institute Genomics Platform"/>
            <consortium name="The Broad Institute Genome Sequencing Center for Infectious Disease"/>
            <person name="Wu L."/>
            <person name="Ma J."/>
        </authorList>
    </citation>
    <scope>NUCLEOTIDE SEQUENCE [LARGE SCALE GENOMIC DNA]</scope>
    <source>
        <strain evidence="2">CGMCC 4.7641</strain>
    </source>
</reference>
<evidence type="ECO:0000313" key="2">
    <source>
        <dbReference type="Proteomes" id="UP001597483"/>
    </source>
</evidence>
<keyword evidence="2" id="KW-1185">Reference proteome</keyword>
<dbReference type="RefSeq" id="WP_378311280.1">
    <property type="nucleotide sequence ID" value="NZ_JBHUKS010000029.1"/>
</dbReference>
<comment type="caution">
    <text evidence="1">The sequence shown here is derived from an EMBL/GenBank/DDBJ whole genome shotgun (WGS) entry which is preliminary data.</text>
</comment>
<evidence type="ECO:0000313" key="1">
    <source>
        <dbReference type="EMBL" id="MFD2473085.1"/>
    </source>
</evidence>
<dbReference type="Proteomes" id="UP001597483">
    <property type="component" value="Unassembled WGS sequence"/>
</dbReference>
<proteinExistence type="predicted"/>
<dbReference type="EMBL" id="JBHUKS010000029">
    <property type="protein sequence ID" value="MFD2473085.1"/>
    <property type="molecule type" value="Genomic_DNA"/>
</dbReference>
<accession>A0ABW5HIT4</accession>
<sequence length="122" mass="13122">MTQGVVAMATAEIVGDGLRVRFARWEQLAVRRDEITVPLARIETAEQIGNPLARTRGGRIGILVSGVFKVGVWGIGTGTRQLVSVRRSGPALRVVFDGGKYRELLLSLPDAAELAEAIKARA</sequence>
<name>A0ABW5HIT4_9PSEU</name>